<dbReference type="Proteomes" id="UP000009222">
    <property type="component" value="Chromosome"/>
</dbReference>
<evidence type="ECO:0000313" key="1">
    <source>
        <dbReference type="EMBL" id="AEF80744.1"/>
    </source>
</evidence>
<dbReference type="KEGG" id="taz:TREAZ_2515"/>
<dbReference type="InParanoid" id="F5YF50"/>
<dbReference type="AlphaFoldDB" id="F5YF50"/>
<proteinExistence type="predicted"/>
<organism evidence="1 2">
    <name type="scientific">Leadbettera azotonutricia (strain ATCC BAA-888 / DSM 13862 / ZAS-9)</name>
    <name type="common">Treponema azotonutricium</name>
    <dbReference type="NCBI Taxonomy" id="545695"/>
    <lineage>
        <taxon>Bacteria</taxon>
        <taxon>Pseudomonadati</taxon>
        <taxon>Spirochaetota</taxon>
        <taxon>Spirochaetia</taxon>
        <taxon>Spirochaetales</taxon>
        <taxon>Breznakiellaceae</taxon>
        <taxon>Leadbettera</taxon>
    </lineage>
</organism>
<dbReference type="EMBL" id="CP001841">
    <property type="protein sequence ID" value="AEF80744.1"/>
    <property type="molecule type" value="Genomic_DNA"/>
</dbReference>
<name>F5YF50_LEAAZ</name>
<evidence type="ECO:0000313" key="2">
    <source>
        <dbReference type="Proteomes" id="UP000009222"/>
    </source>
</evidence>
<reference evidence="2" key="1">
    <citation type="submission" date="2009-12" db="EMBL/GenBank/DDBJ databases">
        <title>Complete sequence of Treponema azotonutricium strain ZAS-9.</title>
        <authorList>
            <person name="Tetu S.G."/>
            <person name="Matson E."/>
            <person name="Ren Q."/>
            <person name="Seshadri R."/>
            <person name="Elbourne L."/>
            <person name="Hassan K.A."/>
            <person name="Durkin A."/>
            <person name="Radune D."/>
            <person name="Mohamoud Y."/>
            <person name="Shay R."/>
            <person name="Jin S."/>
            <person name="Zhang X."/>
            <person name="Lucey K."/>
            <person name="Ballor N.R."/>
            <person name="Ottesen E."/>
            <person name="Rosenthal R."/>
            <person name="Allen A."/>
            <person name="Leadbetter J.R."/>
            <person name="Paulsen I.T."/>
        </authorList>
    </citation>
    <scope>NUCLEOTIDE SEQUENCE [LARGE SCALE GENOMIC DNA]</scope>
    <source>
        <strain evidence="2">ATCC BAA-888 / DSM 13862 / ZAS-9</strain>
    </source>
</reference>
<gene>
    <name evidence="1" type="ordered locus">TREAZ_2515</name>
</gene>
<dbReference type="HOGENOM" id="CLU_3349882_0_0_12"/>
<keyword evidence="2" id="KW-1185">Reference proteome</keyword>
<sequence>MESEIENDYLSDSGISDCSWHCIYDQAAPAEASRPDY</sequence>
<reference evidence="1 2" key="2">
    <citation type="journal article" date="2011" name="ISME J.">
        <title>RNA-seq reveals cooperative metabolic interactions between two termite-gut spirochete species in co-culture.</title>
        <authorList>
            <person name="Rosenthal A.Z."/>
            <person name="Matson E.G."/>
            <person name="Eldar A."/>
            <person name="Leadbetter J.R."/>
        </authorList>
    </citation>
    <scope>NUCLEOTIDE SEQUENCE [LARGE SCALE GENOMIC DNA]</scope>
    <source>
        <strain evidence="2">ATCC BAA-888 / DSM 13862 / ZAS-9</strain>
    </source>
</reference>
<protein>
    <submittedName>
        <fullName evidence="1">Uncharacterized protein</fullName>
    </submittedName>
</protein>
<accession>F5YF50</accession>